<gene>
    <name evidence="1" type="ORF">g.51428</name>
</gene>
<name>A0A1B6L0B7_9HEMI</name>
<sequence>MWVLRQVLRELKFRWRKSCDNRKVLVEKHEIREQRVRHIRVVQRYREEGRPIVYTDETYVHSSHTKPHSWSDGSNKDLFTPISKGQYAIIVHAGNDDGFVKDALLVFKSGQRSGDYHDSINFQSYE</sequence>
<accession>A0A1B6L0B7</accession>
<feature type="non-terminal residue" evidence="1">
    <location>
        <position position="126"/>
    </location>
</feature>
<protein>
    <recommendedName>
        <fullName evidence="2">Tc1-like transposase DDE domain-containing protein</fullName>
    </recommendedName>
</protein>
<organism evidence="1">
    <name type="scientific">Graphocephala atropunctata</name>
    <dbReference type="NCBI Taxonomy" id="36148"/>
    <lineage>
        <taxon>Eukaryota</taxon>
        <taxon>Metazoa</taxon>
        <taxon>Ecdysozoa</taxon>
        <taxon>Arthropoda</taxon>
        <taxon>Hexapoda</taxon>
        <taxon>Insecta</taxon>
        <taxon>Pterygota</taxon>
        <taxon>Neoptera</taxon>
        <taxon>Paraneoptera</taxon>
        <taxon>Hemiptera</taxon>
        <taxon>Auchenorrhyncha</taxon>
        <taxon>Membracoidea</taxon>
        <taxon>Cicadellidae</taxon>
        <taxon>Cicadellinae</taxon>
        <taxon>Cicadellini</taxon>
        <taxon>Graphocephala</taxon>
    </lineage>
</organism>
<dbReference type="PANTHER" id="PTHR33939">
    <property type="entry name" value="PROTEIN CBG22215"/>
    <property type="match status" value="1"/>
</dbReference>
<evidence type="ECO:0008006" key="2">
    <source>
        <dbReference type="Google" id="ProtNLM"/>
    </source>
</evidence>
<dbReference type="AlphaFoldDB" id="A0A1B6L0B7"/>
<proteinExistence type="predicted"/>
<dbReference type="PANTHER" id="PTHR33939:SF1">
    <property type="entry name" value="DUF4371 DOMAIN-CONTAINING PROTEIN"/>
    <property type="match status" value="1"/>
</dbReference>
<evidence type="ECO:0000313" key="1">
    <source>
        <dbReference type="EMBL" id="JAT17146.1"/>
    </source>
</evidence>
<reference evidence="1" key="1">
    <citation type="submission" date="2015-11" db="EMBL/GenBank/DDBJ databases">
        <title>De novo transcriptome assembly of four potential Pierce s Disease insect vectors from Arizona vineyards.</title>
        <authorList>
            <person name="Tassone E.E."/>
        </authorList>
    </citation>
    <scope>NUCLEOTIDE SEQUENCE</scope>
</reference>
<dbReference type="EMBL" id="GEBQ01022831">
    <property type="protein sequence ID" value="JAT17146.1"/>
    <property type="molecule type" value="Transcribed_RNA"/>
</dbReference>